<feature type="compositionally biased region" description="Low complexity" evidence="1">
    <location>
        <begin position="13"/>
        <end position="50"/>
    </location>
</feature>
<evidence type="ECO:0000256" key="1">
    <source>
        <dbReference type="SAM" id="MobiDB-lite"/>
    </source>
</evidence>
<accession>A0A5J6F4N9</accession>
<organism evidence="2 3">
    <name type="scientific">Streptomyces nitrosporeus</name>
    <dbReference type="NCBI Taxonomy" id="28894"/>
    <lineage>
        <taxon>Bacteria</taxon>
        <taxon>Bacillati</taxon>
        <taxon>Actinomycetota</taxon>
        <taxon>Actinomycetes</taxon>
        <taxon>Kitasatosporales</taxon>
        <taxon>Streptomycetaceae</taxon>
        <taxon>Streptomyces</taxon>
    </lineage>
</organism>
<name>A0A5J6F4N9_9ACTN</name>
<evidence type="ECO:0000313" key="3">
    <source>
        <dbReference type="Proteomes" id="UP000326178"/>
    </source>
</evidence>
<dbReference type="KEGG" id="snk:CP967_01310"/>
<feature type="region of interest" description="Disordered" evidence="1">
    <location>
        <begin position="1"/>
        <end position="61"/>
    </location>
</feature>
<dbReference type="EMBL" id="CP023702">
    <property type="protein sequence ID" value="QEU70774.1"/>
    <property type="molecule type" value="Genomic_DNA"/>
</dbReference>
<keyword evidence="3" id="KW-1185">Reference proteome</keyword>
<proteinExistence type="predicted"/>
<sequence>MTAENEENKNVNDTATRTKTQAKKATAAADRAKSDSAVAASKAKSSARQAGEAADSGVRSAGLATRRMATAGWETGRQTVASTVGKAASTAGTAWTVVKHRKAVAVGAAAGIGGLVGGAFALGRQTAKVHGGPITRLTGGRI</sequence>
<protein>
    <submittedName>
        <fullName evidence="2">Uncharacterized protein</fullName>
    </submittedName>
</protein>
<gene>
    <name evidence="2" type="ORF">CP967_01310</name>
</gene>
<dbReference type="AlphaFoldDB" id="A0A5J6F4N9"/>
<dbReference type="RefSeq" id="WP_150486137.1">
    <property type="nucleotide sequence ID" value="NZ_BMUV01000030.1"/>
</dbReference>
<reference evidence="2 3" key="1">
    <citation type="submission" date="2017-09" db="EMBL/GenBank/DDBJ databases">
        <authorList>
            <person name="Lee N."/>
            <person name="Cho B.-K."/>
        </authorList>
    </citation>
    <scope>NUCLEOTIDE SEQUENCE [LARGE SCALE GENOMIC DNA]</scope>
    <source>
        <strain evidence="2 3">ATCC 12769</strain>
    </source>
</reference>
<evidence type="ECO:0000313" key="2">
    <source>
        <dbReference type="EMBL" id="QEU70774.1"/>
    </source>
</evidence>
<feature type="compositionally biased region" description="Basic and acidic residues" evidence="1">
    <location>
        <begin position="1"/>
        <end position="10"/>
    </location>
</feature>
<dbReference type="Proteomes" id="UP000326178">
    <property type="component" value="Chromosome"/>
</dbReference>
<dbReference type="OrthoDB" id="4314448at2"/>